<gene>
    <name evidence="2" type="ORF">DIT97_07480</name>
</gene>
<feature type="transmembrane region" description="Helical" evidence="1">
    <location>
        <begin position="56"/>
        <end position="76"/>
    </location>
</feature>
<evidence type="ECO:0000313" key="2">
    <source>
        <dbReference type="EMBL" id="HCO22889.1"/>
    </source>
</evidence>
<accession>A0A3D3R2A2</accession>
<protein>
    <submittedName>
        <fullName evidence="2">Uncharacterized protein</fullName>
    </submittedName>
</protein>
<dbReference type="Proteomes" id="UP000263642">
    <property type="component" value="Unassembled WGS sequence"/>
</dbReference>
<organism evidence="2 3">
    <name type="scientific">Gimesia maris</name>
    <dbReference type="NCBI Taxonomy" id="122"/>
    <lineage>
        <taxon>Bacteria</taxon>
        <taxon>Pseudomonadati</taxon>
        <taxon>Planctomycetota</taxon>
        <taxon>Planctomycetia</taxon>
        <taxon>Planctomycetales</taxon>
        <taxon>Planctomycetaceae</taxon>
        <taxon>Gimesia</taxon>
    </lineage>
</organism>
<comment type="caution">
    <text evidence="2">The sequence shown here is derived from an EMBL/GenBank/DDBJ whole genome shotgun (WGS) entry which is preliminary data.</text>
</comment>
<keyword evidence="1" id="KW-0812">Transmembrane</keyword>
<name>A0A3D3R2A2_9PLAN</name>
<dbReference type="EMBL" id="DQAY01000047">
    <property type="protein sequence ID" value="HCO22889.1"/>
    <property type="molecule type" value="Genomic_DNA"/>
</dbReference>
<sequence length="90" mass="10003">MQLFSQLHMIGRPVQAELAHILTLFYFRSDQNRGMLIFCKGLGQVIVPRSQSILRMTYVVVAFSILVGGLTIGPMLNRLGLTGQSKTDAH</sequence>
<dbReference type="AlphaFoldDB" id="A0A3D3R2A2"/>
<proteinExistence type="predicted"/>
<evidence type="ECO:0000256" key="1">
    <source>
        <dbReference type="SAM" id="Phobius"/>
    </source>
</evidence>
<keyword evidence="1" id="KW-0472">Membrane</keyword>
<keyword evidence="1" id="KW-1133">Transmembrane helix</keyword>
<evidence type="ECO:0000313" key="3">
    <source>
        <dbReference type="Proteomes" id="UP000263642"/>
    </source>
</evidence>
<reference evidence="2 3" key="1">
    <citation type="journal article" date="2018" name="Nat. Biotechnol.">
        <title>A standardized bacterial taxonomy based on genome phylogeny substantially revises the tree of life.</title>
        <authorList>
            <person name="Parks D.H."/>
            <person name="Chuvochina M."/>
            <person name="Waite D.W."/>
            <person name="Rinke C."/>
            <person name="Skarshewski A."/>
            <person name="Chaumeil P.A."/>
            <person name="Hugenholtz P."/>
        </authorList>
    </citation>
    <scope>NUCLEOTIDE SEQUENCE [LARGE SCALE GENOMIC DNA]</scope>
    <source>
        <strain evidence="2">UBA9375</strain>
    </source>
</reference>